<dbReference type="InterPro" id="IPR002347">
    <property type="entry name" value="SDR_fam"/>
</dbReference>
<reference evidence="5 6" key="1">
    <citation type="submission" date="2016-01" db="EMBL/GenBank/DDBJ databases">
        <title>The new phylogeny of the genus Mycobacterium.</title>
        <authorList>
            <person name="Tarcisio F."/>
            <person name="Conor M."/>
            <person name="Antonella G."/>
            <person name="Elisabetta G."/>
            <person name="Giulia F.S."/>
            <person name="Sara T."/>
            <person name="Anna F."/>
            <person name="Clotilde B."/>
            <person name="Roberto B."/>
            <person name="Veronica D.S."/>
            <person name="Fabio R."/>
            <person name="Monica P."/>
            <person name="Olivier J."/>
            <person name="Enrico T."/>
            <person name="Nicola S."/>
        </authorList>
    </citation>
    <scope>NUCLEOTIDE SEQUENCE [LARGE SCALE GENOMIC DNA]</scope>
    <source>
        <strain evidence="5 6">DSM 44852</strain>
    </source>
</reference>
<evidence type="ECO:0000313" key="5">
    <source>
        <dbReference type="EMBL" id="ORV53193.1"/>
    </source>
</evidence>
<dbReference type="PANTHER" id="PTHR43180:SF66">
    <property type="entry name" value="SHORT-CHAIN DEHYDROGENASE_REDUCTASE FAMILY PROTEIN"/>
    <property type="match status" value="1"/>
</dbReference>
<organism evidence="5 6">
    <name type="scientific">Mycobacterium florentinum</name>
    <dbReference type="NCBI Taxonomy" id="292462"/>
    <lineage>
        <taxon>Bacteria</taxon>
        <taxon>Bacillati</taxon>
        <taxon>Actinomycetota</taxon>
        <taxon>Actinomycetes</taxon>
        <taxon>Mycobacteriales</taxon>
        <taxon>Mycobacteriaceae</taxon>
        <taxon>Mycobacterium</taxon>
        <taxon>Mycobacterium simiae complex</taxon>
    </lineage>
</organism>
<evidence type="ECO:0000313" key="6">
    <source>
        <dbReference type="Proteomes" id="UP000193010"/>
    </source>
</evidence>
<evidence type="ECO:0000256" key="1">
    <source>
        <dbReference type="ARBA" id="ARBA00006484"/>
    </source>
</evidence>
<accession>A0A1X1U8Q2</accession>
<comment type="caution">
    <text evidence="5">The sequence shown here is derived from an EMBL/GenBank/DDBJ whole genome shotgun (WGS) entry which is preliminary data.</text>
</comment>
<dbReference type="Pfam" id="PF00106">
    <property type="entry name" value="adh_short"/>
    <property type="match status" value="1"/>
</dbReference>
<sequence>MTDLSGKVAFVTGAARGQGRSHAVGLAAGGADVVVLDICSQIDTVGYPMSSRADLVETVERIERLGVRALPVEGDVRSLSTMLAAVDHCIAELGRLDIVVANAGIMATVGEHGDDDQAFYDSVDVMLNGVWHTLRATAPALVDGGEGGSIIITSSTAGMRGLHTHLEAGSAGYVAAKHGVVGLMRMYANILAPHSIRVNTVHPTGVDTPMVRNSAFQSFTAEHPDLVGQLRNALPKPLLDAADITDAVVWLASDRSRYVTGVELPVDAGFLVRT</sequence>
<dbReference type="NCBIfam" id="NF009467">
    <property type="entry name" value="PRK12826.1-3"/>
    <property type="match status" value="1"/>
</dbReference>
<evidence type="ECO:0000256" key="2">
    <source>
        <dbReference type="ARBA" id="ARBA00023002"/>
    </source>
</evidence>
<dbReference type="PANTHER" id="PTHR43180">
    <property type="entry name" value="3-OXOACYL-(ACYL-CARRIER-PROTEIN) REDUCTASE (AFU_ORTHOLOGUE AFUA_6G11210)"/>
    <property type="match status" value="1"/>
</dbReference>
<dbReference type="FunFam" id="3.40.50.720:FF:000084">
    <property type="entry name" value="Short-chain dehydrogenase reductase"/>
    <property type="match status" value="1"/>
</dbReference>
<protein>
    <submittedName>
        <fullName evidence="5">3-ketoacyl-ACP reductase</fullName>
    </submittedName>
</protein>
<evidence type="ECO:0000256" key="4">
    <source>
        <dbReference type="RuleBase" id="RU000363"/>
    </source>
</evidence>
<proteinExistence type="inferred from homology"/>
<dbReference type="Proteomes" id="UP000193010">
    <property type="component" value="Unassembled WGS sequence"/>
</dbReference>
<evidence type="ECO:0000256" key="3">
    <source>
        <dbReference type="ARBA" id="ARBA00023027"/>
    </source>
</evidence>
<dbReference type="OrthoDB" id="5173603at2"/>
<dbReference type="AlphaFoldDB" id="A0A1X1U8Q2"/>
<dbReference type="PRINTS" id="PR00081">
    <property type="entry name" value="GDHRDH"/>
</dbReference>
<name>A0A1X1U8Q2_MYCFL</name>
<keyword evidence="6" id="KW-1185">Reference proteome</keyword>
<dbReference type="Gene3D" id="3.40.50.720">
    <property type="entry name" value="NAD(P)-binding Rossmann-like Domain"/>
    <property type="match status" value="1"/>
</dbReference>
<dbReference type="EMBL" id="LQOV01000014">
    <property type="protein sequence ID" value="ORV53193.1"/>
    <property type="molecule type" value="Genomic_DNA"/>
</dbReference>
<dbReference type="NCBIfam" id="TIGR03971">
    <property type="entry name" value="SDR_subfam_1"/>
    <property type="match status" value="1"/>
</dbReference>
<dbReference type="SUPFAM" id="SSF51735">
    <property type="entry name" value="NAD(P)-binding Rossmann-fold domains"/>
    <property type="match status" value="1"/>
</dbReference>
<dbReference type="InterPro" id="IPR036291">
    <property type="entry name" value="NAD(P)-bd_dom_sf"/>
</dbReference>
<keyword evidence="2" id="KW-0560">Oxidoreductase</keyword>
<comment type="similarity">
    <text evidence="1 4">Belongs to the short-chain dehydrogenases/reductases (SDR) family.</text>
</comment>
<dbReference type="CDD" id="cd05233">
    <property type="entry name" value="SDR_c"/>
    <property type="match status" value="1"/>
</dbReference>
<dbReference type="STRING" id="292462.AWC05_20550"/>
<dbReference type="PRINTS" id="PR00080">
    <property type="entry name" value="SDRFAMILY"/>
</dbReference>
<dbReference type="InterPro" id="IPR023985">
    <property type="entry name" value="SDR_subfam_1"/>
</dbReference>
<gene>
    <name evidence="5" type="ORF">AWC05_20550</name>
</gene>
<keyword evidence="3" id="KW-0520">NAD</keyword>
<dbReference type="RefSeq" id="WP_085222126.1">
    <property type="nucleotide sequence ID" value="NZ_AP022576.1"/>
</dbReference>
<dbReference type="GO" id="GO:0016491">
    <property type="term" value="F:oxidoreductase activity"/>
    <property type="evidence" value="ECO:0007669"/>
    <property type="project" value="UniProtKB-KW"/>
</dbReference>